<evidence type="ECO:0008006" key="3">
    <source>
        <dbReference type="Google" id="ProtNLM"/>
    </source>
</evidence>
<evidence type="ECO:0000313" key="2">
    <source>
        <dbReference type="Proteomes" id="UP000001400"/>
    </source>
</evidence>
<evidence type="ECO:0000313" key="1">
    <source>
        <dbReference type="EMBL" id="ADD08599.1"/>
    </source>
</evidence>
<accession>B5I9D2</accession>
<dbReference type="OrthoDB" id="35908at2157"/>
<dbReference type="STRING" id="439481.Aboo_0790"/>
<proteinExistence type="predicted"/>
<dbReference type="Proteomes" id="UP000001400">
    <property type="component" value="Chromosome"/>
</dbReference>
<reference evidence="1" key="1">
    <citation type="submission" date="2010-02" db="EMBL/GenBank/DDBJ databases">
        <title>Complete sequence of Aciduliprofundum boonei T469.</title>
        <authorList>
            <consortium name="US DOE Joint Genome Institute"/>
            <person name="Lucas S."/>
            <person name="Copeland A."/>
            <person name="Lapidus A."/>
            <person name="Cheng J.-F."/>
            <person name="Bruce D."/>
            <person name="Goodwin L."/>
            <person name="Pitluck S."/>
            <person name="Saunders E."/>
            <person name="Detter J.C."/>
            <person name="Han C."/>
            <person name="Tapia R."/>
            <person name="Land M."/>
            <person name="Hauser L."/>
            <person name="Kyrpides N."/>
            <person name="Mikhailova N."/>
            <person name="Flores G."/>
            <person name="Reysenbach A.-L."/>
            <person name="Woyke T."/>
        </authorList>
    </citation>
    <scope>NUCLEOTIDE SEQUENCE</scope>
    <source>
        <strain evidence="1">T469</strain>
    </source>
</reference>
<dbReference type="SUPFAM" id="SSF159659">
    <property type="entry name" value="Cgl1923-like"/>
    <property type="match status" value="1"/>
</dbReference>
<name>B5I9D2_ACIB4</name>
<dbReference type="InterPro" id="IPR019151">
    <property type="entry name" value="Proteasome_assmbl_chaperone_2"/>
</dbReference>
<dbReference type="InterPro" id="IPR038389">
    <property type="entry name" value="PSMG2_sf"/>
</dbReference>
<dbReference type="GeneID" id="8827740"/>
<dbReference type="EMBL" id="CP001941">
    <property type="protein sequence ID" value="ADD08599.1"/>
    <property type="molecule type" value="Genomic_DNA"/>
</dbReference>
<organism evidence="1 2">
    <name type="scientific">Aciduliprofundum boonei (strain DSM 19572 / T469)</name>
    <dbReference type="NCBI Taxonomy" id="439481"/>
    <lineage>
        <taxon>Archaea</taxon>
        <taxon>Methanobacteriati</taxon>
        <taxon>Thermoplasmatota</taxon>
        <taxon>DHVE2 group</taxon>
        <taxon>Candidatus Aciduliprofundum</taxon>
    </lineage>
</organism>
<gene>
    <name evidence="1" type="ordered locus">Aboo_0790</name>
</gene>
<dbReference type="HOGENOM" id="CLU_075000_2_0_2"/>
<keyword evidence="2" id="KW-1185">Reference proteome</keyword>
<dbReference type="Pfam" id="PF09754">
    <property type="entry name" value="PAC2"/>
    <property type="match status" value="1"/>
</dbReference>
<dbReference type="PANTHER" id="PTHR35610">
    <property type="entry name" value="3-ISOPROPYLMALATE DEHYDRATASE-RELATED"/>
    <property type="match status" value="1"/>
</dbReference>
<dbReference type="AlphaFoldDB" id="B5I9D2"/>
<dbReference type="eggNOG" id="arCOG00347">
    <property type="taxonomic scope" value="Archaea"/>
</dbReference>
<dbReference type="RefSeq" id="WP_008082514.1">
    <property type="nucleotide sequence ID" value="NC_013926.1"/>
</dbReference>
<dbReference type="KEGG" id="abi:Aboo_0790"/>
<dbReference type="Gene3D" id="3.40.50.10900">
    <property type="entry name" value="PAC-like subunit"/>
    <property type="match status" value="1"/>
</dbReference>
<sequence>MDLEIYELKKIDLRDGIVIDGFPSVGLVSSIVANYIIESLNLEQIAIVDSPYFPSVALVRNGVPLSPVRIYGGKVNDNMKIAVFVSEFQIPTSLLKSMGKLMLDWADEQRISTVITPEGIIQEEREDVNVYAVTSTDYAKKRIPKGVLEFGEGVITGVTGVLLTEGRKRDTDVIALLAEAHPNYPDARAAAKIVEVLNEIMQGVKIDPKPLYEEAEKIEKNLAQIREQAAKVKKVPKDYIYA</sequence>
<protein>
    <recommendedName>
        <fullName evidence="3">Proteasome assembly chaperone family protein</fullName>
    </recommendedName>
</protein>
<dbReference type="PANTHER" id="PTHR35610:SF3">
    <property type="entry name" value="PROTEASOME ASSEMBLY CHAPERONE FAMILY PROTEIN"/>
    <property type="match status" value="1"/>
</dbReference>